<feature type="domain" description="MBG" evidence="2">
    <location>
        <begin position="785"/>
        <end position="862"/>
    </location>
</feature>
<dbReference type="InterPro" id="IPR038081">
    <property type="entry name" value="CalX-like_sf"/>
</dbReference>
<dbReference type="Pfam" id="PF13585">
    <property type="entry name" value="CHU_C"/>
    <property type="match status" value="1"/>
</dbReference>
<keyword evidence="1" id="KW-0732">Signal</keyword>
<feature type="domain" description="MBG" evidence="2">
    <location>
        <begin position="1534"/>
        <end position="1610"/>
    </location>
</feature>
<feature type="domain" description="MBG" evidence="2">
    <location>
        <begin position="1201"/>
        <end position="1277"/>
    </location>
</feature>
<protein>
    <submittedName>
        <fullName evidence="3">Gliding motility-associated C-terminal domain-containing protein</fullName>
    </submittedName>
</protein>
<gene>
    <name evidence="3" type="ORF">SAMN05444008_113103</name>
</gene>
<feature type="domain" description="MBG" evidence="2">
    <location>
        <begin position="369"/>
        <end position="445"/>
    </location>
</feature>
<feature type="signal peptide" evidence="1">
    <location>
        <begin position="1"/>
        <end position="20"/>
    </location>
</feature>
<dbReference type="InterPro" id="IPR041286">
    <property type="entry name" value="MBG_2"/>
</dbReference>
<feature type="chain" id="PRO_5012477284" evidence="1">
    <location>
        <begin position="21"/>
        <end position="2115"/>
    </location>
</feature>
<dbReference type="Pfam" id="PF18676">
    <property type="entry name" value="MBG_2"/>
    <property type="match status" value="18"/>
</dbReference>
<feature type="domain" description="MBG" evidence="2">
    <location>
        <begin position="1118"/>
        <end position="1195"/>
    </location>
</feature>
<feature type="domain" description="MBG" evidence="2">
    <location>
        <begin position="619"/>
        <end position="696"/>
    </location>
</feature>
<dbReference type="Gene3D" id="3.30.210.10">
    <property type="entry name" value="DNA polymerase, thumb domain"/>
    <property type="match status" value="15"/>
</dbReference>
<name>A0A1M5F9R6_9BACT</name>
<dbReference type="InterPro" id="IPR037160">
    <property type="entry name" value="DNA_Pol_thumb_sf"/>
</dbReference>
<feature type="domain" description="MBG" evidence="2">
    <location>
        <begin position="452"/>
        <end position="528"/>
    </location>
</feature>
<dbReference type="InterPro" id="IPR026341">
    <property type="entry name" value="T9SS_type_B"/>
</dbReference>
<feature type="domain" description="MBG" evidence="2">
    <location>
        <begin position="1388"/>
        <end position="1444"/>
    </location>
</feature>
<dbReference type="SUPFAM" id="SSF141072">
    <property type="entry name" value="CalX-like"/>
    <property type="match status" value="1"/>
</dbReference>
<dbReference type="NCBIfam" id="TIGR04131">
    <property type="entry name" value="Bac_Flav_CTERM"/>
    <property type="match status" value="1"/>
</dbReference>
<feature type="domain" description="MBG" evidence="2">
    <location>
        <begin position="951"/>
        <end position="1029"/>
    </location>
</feature>
<dbReference type="Proteomes" id="UP000184368">
    <property type="component" value="Unassembled WGS sequence"/>
</dbReference>
<feature type="domain" description="MBG" evidence="2">
    <location>
        <begin position="1035"/>
        <end position="1112"/>
    </location>
</feature>
<dbReference type="EMBL" id="FQUO01000013">
    <property type="protein sequence ID" value="SHF88267.1"/>
    <property type="molecule type" value="Genomic_DNA"/>
</dbReference>
<dbReference type="Gene3D" id="3.30.160.710">
    <property type="match status" value="1"/>
</dbReference>
<dbReference type="Gene3D" id="2.60.40.2030">
    <property type="match status" value="1"/>
</dbReference>
<reference evidence="3 4" key="1">
    <citation type="submission" date="2016-11" db="EMBL/GenBank/DDBJ databases">
        <authorList>
            <person name="Jaros S."/>
            <person name="Januszkiewicz K."/>
            <person name="Wedrychowicz H."/>
        </authorList>
    </citation>
    <scope>NUCLEOTIDE SEQUENCE [LARGE SCALE GENOMIC DNA]</scope>
    <source>
        <strain evidence="3 4">DSM 26897</strain>
    </source>
</reference>
<dbReference type="STRING" id="1302690.BUE76_03270"/>
<keyword evidence="4" id="KW-1185">Reference proteome</keyword>
<accession>A0A1M5F9R6</accession>
<evidence type="ECO:0000259" key="2">
    <source>
        <dbReference type="Pfam" id="PF18676"/>
    </source>
</evidence>
<evidence type="ECO:0000313" key="3">
    <source>
        <dbReference type="EMBL" id="SHF88267.1"/>
    </source>
</evidence>
<organism evidence="3 4">
    <name type="scientific">Cnuella takakiae</name>
    <dbReference type="NCBI Taxonomy" id="1302690"/>
    <lineage>
        <taxon>Bacteria</taxon>
        <taxon>Pseudomonadati</taxon>
        <taxon>Bacteroidota</taxon>
        <taxon>Chitinophagia</taxon>
        <taxon>Chitinophagales</taxon>
        <taxon>Chitinophagaceae</taxon>
        <taxon>Cnuella</taxon>
    </lineage>
</organism>
<dbReference type="RefSeq" id="WP_073045373.1">
    <property type="nucleotide sequence ID" value="NZ_FQUO01000013.1"/>
</dbReference>
<feature type="domain" description="MBG" evidence="2">
    <location>
        <begin position="1472"/>
        <end position="1528"/>
    </location>
</feature>
<feature type="domain" description="MBG" evidence="2">
    <location>
        <begin position="1284"/>
        <end position="1362"/>
    </location>
</feature>
<feature type="domain" description="MBG" evidence="2">
    <location>
        <begin position="535"/>
        <end position="612"/>
    </location>
</feature>
<feature type="domain" description="MBG" evidence="2">
    <location>
        <begin position="1868"/>
        <end position="1942"/>
    </location>
</feature>
<feature type="domain" description="MBG" evidence="2">
    <location>
        <begin position="702"/>
        <end position="779"/>
    </location>
</feature>
<feature type="domain" description="MBG" evidence="2">
    <location>
        <begin position="1617"/>
        <end position="1694"/>
    </location>
</feature>
<evidence type="ECO:0000313" key="4">
    <source>
        <dbReference type="Proteomes" id="UP000184368"/>
    </source>
</evidence>
<proteinExistence type="predicted"/>
<feature type="domain" description="MBG" evidence="2">
    <location>
        <begin position="868"/>
        <end position="945"/>
    </location>
</feature>
<evidence type="ECO:0000256" key="1">
    <source>
        <dbReference type="SAM" id="SignalP"/>
    </source>
</evidence>
<sequence length="2115" mass="219168">MQHLLLLLLCMTLWSVRTRAASVYFNNVYQGAGTGYNASSSPIANITLLQGTGFRFTSLNPDAPNFVADAGGNDIRGTLNYVDPTGRVIQITGIVSRLDKINGVPEGFYFVDLVNGKGYLLVLAGSESMYRAGTDVRTSSESTLLSSLNTTVTDQQSEPRLSIANTSAVENAGFMVFNLTVNPAASSNFSFTPTLAAGTATSPSDYTTSMQYNTGNGWQPVSGPINVSASVTSFQIRVPLVDDNVVESNETFILNSGPITGGNFLNHQGTFGQASILDNDGNPAPISQSDVVYTYGDGPFTLNPSSPNTTGGYTYSVTGPGGVVMQMQQTNNFSILGVGVTQVTIYQAPGSGYGMGTQVVKVTVLPASLQIKAIDKTKLYDGLAFTGGNGVTYTGLVYGETPAVLSGTLQYSGSSQQAVNAGTYGITPGGLSSNNYSITYVGGQLHVLKASLTITAADEVKTYDGQPYSGGNGVGYAGFVAGETTAVLQGALRYGGTAQGAKNVATYAIAPSGFTATNYNVSYISGRLVIDPAPLTISAQAQSKVYNGQVYSGGHSVTYNGFVSGDNETNALTGTLSYTGNWQGATAAGTYTITPQGQTAPNYIITYADGTLYINKATLTITVLNRTKNYDGQVYSAGYDISYGVFVNGENPSVLSGTLVYGGNAQAAVNAGNYTITAGGLSAANYNINYVTGILTINKVPLEVRPNNHSKTYDTQPYSGGNGVSFSGFMNGETQTVLGGNLTFGGAAQGAVNMGNYTLTASGFTAANYTISYTAGTLTINPAVLTVTTLSHTKAYDGLAYQGGNGVRYSGFVGNETETVLGGNLQYSGAAQGAKNTGTYALSAGGLAAANYTIQYMAGTLTITPAPLTVQALAQTKVYDGTTFGGTHSVRYSGFVAGESEAVLNGTLSFGGNWQPATAVGDYSIQPLGLTAANYQINYVGGTLSITPANLVATVDNKQKIYDGQVYGGGYTLSVSGFAPGENYQGVLSGTPVFGGFASTAVGAGSYAISAGGLSAANYTITYVPGTLTISKASLLVSAGSATKTYDAQPYAGGNGVSYSGFVAGEDATILGGNLVYGGTAQTAVHVGSYSIIPSGLSAANYDITYNNGTLTINPALLTVAVNSIAKTYDGTSYSGGNGISITGFVGGEDASALSGTAVYGGSAQGARDADSYTLTASGLSAYNYTITYVAGTLTINKAPLQVRAANQIKTYDGQVFSGTHSVVYTGFVVGETAAVLGGTINYGGSWQRATGVGTYAIQPFGLTAANYTITYEAGALEIRPALLTIMVDNKEKTYDGRPFSGGYTLSYRGLVGNETAQTALVGNPRFEGAAISATYAGSYGITASGLTAANYTIQYEGGTLTIRKAALVAAVQSAAKIYDGRTYSGGNGLSFTGFVAGENAAVLEGSARYGGTAQGAKNVGSYTLTADGLSAANYLISYVPGTLAISPATLIARLVNAEKIYDGKPWQGGSGITYTGFVPGEDASVVGGNPQYGGTAQGVRRAGTYTLSLSGLQAANYTITYEPATLTIRPAPLTVKVHDARKVYDGRPYAGTHGVSYAGFVAEETPAVLTGTLAYSGNWQTAINAGSYQIVPGGIASVNYAISFLPGSLVIAKAPLLVTAENKSKTYDGQPFSPAGYTVGYQGFVAGEDERQLSGRLLFGGAAATATRAGSYAIVPDGLWAANYEPHFAAGTLVINKAPLVVKALDHSKTYDGQPFPATAYKVSFGGLVRGEEPGTVLQGTLKFAGTGVTATDAGSYAVRPGGLNAANYDIRYEDGLLTIQKADPVLVLPDVVKTYGDPDFRLATPQSKSTGRFSFALNNDSVALLAGSTVKVLSVGTAPIMVWQAEDRNYNAASASARLVVNKAPLIVVANGAYRCVNDSNPTLSYTIRGFVKGEHAAVLSAQPQVSTTATASSPAGLYPITLTGGAAANYSFRYVESTLRVNKPVRQPVELPLVSMVKGESAQLHARPFGTAYQWLPATGLSAPNAASTEVRVQQDQEFTVKVTENTGCVVVDRVKVRVFEQGGLYVPNAFSPNGDGRNDQLRVIGPGLKLKFFRVFNRFGQIMFETADASRGWDGTFRGTPQPEDTYVWVLMAEKKDGSPLEGKGFVIITR</sequence>
<feature type="domain" description="MBG" evidence="2">
    <location>
        <begin position="1701"/>
        <end position="1780"/>
    </location>
</feature>